<proteinExistence type="predicted"/>
<evidence type="ECO:0000313" key="1">
    <source>
        <dbReference type="EMBL" id="KIL12177.1"/>
    </source>
</evidence>
<dbReference type="Proteomes" id="UP000031978">
    <property type="component" value="Unassembled WGS sequence"/>
</dbReference>
<accession>A0AB34QPM9</accession>
<dbReference type="RefSeq" id="WP_044141725.1">
    <property type="nucleotide sequence ID" value="NZ_JXCL01000040.1"/>
</dbReference>
<organism evidence="1 2">
    <name type="scientific">Bacillus pumilus</name>
    <name type="common">Bacillus mesentericus</name>
    <dbReference type="NCBI Taxonomy" id="1408"/>
    <lineage>
        <taxon>Bacteria</taxon>
        <taxon>Bacillati</taxon>
        <taxon>Bacillota</taxon>
        <taxon>Bacilli</taxon>
        <taxon>Bacillales</taxon>
        <taxon>Bacillaceae</taxon>
        <taxon>Bacillus</taxon>
    </lineage>
</organism>
<evidence type="ECO:0000313" key="2">
    <source>
        <dbReference type="Proteomes" id="UP000031978"/>
    </source>
</evidence>
<dbReference type="EMBL" id="JXCL01000040">
    <property type="protein sequence ID" value="KIL12177.1"/>
    <property type="molecule type" value="Genomic_DNA"/>
</dbReference>
<name>A0AB34QPM9_BACPU</name>
<protein>
    <submittedName>
        <fullName evidence="1">Uncharacterized protein</fullName>
    </submittedName>
</protein>
<dbReference type="AlphaFoldDB" id="A0AB34QPM9"/>
<comment type="caution">
    <text evidence="1">The sequence shown here is derived from an EMBL/GenBank/DDBJ whole genome shotgun (WGS) entry which is preliminary data.</text>
</comment>
<sequence>MSIRTENIEVNFDLILKKDLGENEEICPKCGGAGLQVSDNPFGLTSDKDKYTEMLPHKKQTITGCSHCYNGVQHKCTHCNELLGRKGWCDCTGYKNMQSEKQHLKALEKWNKAIKTSVEEHLKEDCTYMLYLDNYGQFFESIDDVIEFLQDEIEQGDIEISNIPNMRLFKTNQMSLSFDAQSIIESATEELHENAYENTMEHVEELQVFLNTFAEKIKKSTLTYFPNWEESIVISPNDLK</sequence>
<reference evidence="1 2" key="1">
    <citation type="submission" date="2014-12" db="EMBL/GenBank/DDBJ databases">
        <title>Draft Genome Sequences of Five Spore-Forming Food Isolates of Bacillus pumilus.</title>
        <authorList>
            <person name="de Jong A."/>
            <person name="van Heel A.J."/>
            <person name="Montalban-Lopez M."/>
            <person name="Krawczyk A.O."/>
            <person name="Berendsen E.M."/>
            <person name="Wells-Bennik M."/>
            <person name="Kuipers O.P."/>
        </authorList>
    </citation>
    <scope>NUCLEOTIDE SEQUENCE [LARGE SCALE GENOMIC DNA]</scope>
    <source>
        <strain evidence="1 2">B4127</strain>
    </source>
</reference>
<gene>
    <name evidence="1" type="ORF">B4127_1508</name>
</gene>